<reference evidence="3" key="1">
    <citation type="journal article" date="2020" name="Nature">
        <title>Giant virus diversity and host interactions through global metagenomics.</title>
        <authorList>
            <person name="Schulz F."/>
            <person name="Roux S."/>
            <person name="Paez-Espino D."/>
            <person name="Jungbluth S."/>
            <person name="Walsh D.A."/>
            <person name="Denef V.J."/>
            <person name="McMahon K.D."/>
            <person name="Konstantinidis K.T."/>
            <person name="Eloe-Fadrosh E.A."/>
            <person name="Kyrpides N.C."/>
            <person name="Woyke T."/>
        </authorList>
    </citation>
    <scope>NUCLEOTIDE SEQUENCE</scope>
    <source>
        <strain evidence="3">GVMAG-M-3300023179-114</strain>
    </source>
</reference>
<feature type="region of interest" description="Disordered" evidence="2">
    <location>
        <begin position="257"/>
        <end position="363"/>
    </location>
</feature>
<feature type="compositionally biased region" description="Polar residues" evidence="2">
    <location>
        <begin position="288"/>
        <end position="304"/>
    </location>
</feature>
<organism evidence="3">
    <name type="scientific">viral metagenome</name>
    <dbReference type="NCBI Taxonomy" id="1070528"/>
    <lineage>
        <taxon>unclassified sequences</taxon>
        <taxon>metagenomes</taxon>
        <taxon>organismal metagenomes</taxon>
    </lineage>
</organism>
<feature type="compositionally biased region" description="Low complexity" evidence="2">
    <location>
        <begin position="271"/>
        <end position="283"/>
    </location>
</feature>
<dbReference type="AlphaFoldDB" id="A0A6C0E5U4"/>
<evidence type="ECO:0000313" key="3">
    <source>
        <dbReference type="EMBL" id="QHT22785.1"/>
    </source>
</evidence>
<protein>
    <submittedName>
        <fullName evidence="3">Uncharacterized protein</fullName>
    </submittedName>
</protein>
<feature type="compositionally biased region" description="Low complexity" evidence="2">
    <location>
        <begin position="333"/>
        <end position="349"/>
    </location>
</feature>
<evidence type="ECO:0000256" key="2">
    <source>
        <dbReference type="SAM" id="MobiDB-lite"/>
    </source>
</evidence>
<feature type="compositionally biased region" description="Basic residues" evidence="2">
    <location>
        <begin position="309"/>
        <end position="329"/>
    </location>
</feature>
<keyword evidence="1" id="KW-0175">Coiled coil</keyword>
<dbReference type="EMBL" id="MN739720">
    <property type="protein sequence ID" value="QHT22785.1"/>
    <property type="molecule type" value="Genomic_DNA"/>
</dbReference>
<feature type="compositionally biased region" description="Pro residues" evidence="2">
    <location>
        <begin position="261"/>
        <end position="270"/>
    </location>
</feature>
<evidence type="ECO:0000256" key="1">
    <source>
        <dbReference type="SAM" id="Coils"/>
    </source>
</evidence>
<proteinExistence type="predicted"/>
<name>A0A6C0E5U4_9ZZZZ</name>
<feature type="coiled-coil region" evidence="1">
    <location>
        <begin position="37"/>
        <end position="189"/>
    </location>
</feature>
<feature type="compositionally biased region" description="Basic residues" evidence="2">
    <location>
        <begin position="350"/>
        <end position="363"/>
    </location>
</feature>
<accession>A0A6C0E5U4</accession>
<sequence length="363" mass="41022">MSNENIAITSAIAEMTENTKLIGDRVSQFTNENESFHSKLIDQMKQIVQNITELKNNPSLPYIKSYEETTQKLKESQLKLQEMTENNTQLEKQMDELKQQLQTSQEENAKLATTASANNTQLNKQLEECNNKLQQAQQNFEAAQNQSTTDLQQAKDQLSQAQSDLQNIQQQQQQQVTEAQQAQKLAQQQLIDSQQKLGELQTLQSSMASQIMDVKDQIKQQLDNINQMVTNSQGYNTSYDNNLMQITNSLTELMNLIANPPSSPFTPPSPSSSSPGSGAIPGPKVNKKSSVPLTNVNQLKNENYQKFLGGKHKHKNKTKHKGKHSKTLRKGGYSYSTTQSYRSTRYSSPTKHKRSHHYSTLKK</sequence>